<dbReference type="RefSeq" id="WP_353063840.1">
    <property type="nucleotide sequence ID" value="NZ_CP132942.1"/>
</dbReference>
<sequence>MAENSYEIGFGKPPKHTQFRKGQSGNPKGRPKGSKNIDVLIRKALEEKVIVKGPGGRRLISKFEAALTQQANKAASGDPRAFREILRLRERVQEQEPFLSPPNFVVNFIRPRNTKPGPNKDGGE</sequence>
<dbReference type="Pfam" id="PF18932">
    <property type="entry name" value="DUF5681"/>
    <property type="match status" value="1"/>
</dbReference>
<evidence type="ECO:0000256" key="1">
    <source>
        <dbReference type="SAM" id="MobiDB-lite"/>
    </source>
</evidence>
<feature type="region of interest" description="Disordered" evidence="1">
    <location>
        <begin position="1"/>
        <end position="36"/>
    </location>
</feature>
<evidence type="ECO:0000313" key="3">
    <source>
        <dbReference type="EMBL" id="XCB32998.1"/>
    </source>
</evidence>
<feature type="domain" description="DUF5681" evidence="2">
    <location>
        <begin position="15"/>
        <end position="90"/>
    </location>
</feature>
<organism evidence="3">
    <name type="scientific">Tunturiibacter psychrotolerans</name>
    <dbReference type="NCBI Taxonomy" id="3069686"/>
    <lineage>
        <taxon>Bacteria</taxon>
        <taxon>Pseudomonadati</taxon>
        <taxon>Acidobacteriota</taxon>
        <taxon>Terriglobia</taxon>
        <taxon>Terriglobales</taxon>
        <taxon>Acidobacteriaceae</taxon>
        <taxon>Tunturiibacter</taxon>
    </lineage>
</organism>
<name>A0AAU7ZPY6_9BACT</name>
<evidence type="ECO:0000259" key="2">
    <source>
        <dbReference type="Pfam" id="PF18932"/>
    </source>
</evidence>
<gene>
    <name evidence="3" type="ORF">RBB77_21660</name>
</gene>
<proteinExistence type="predicted"/>
<reference evidence="3" key="1">
    <citation type="submission" date="2023-08" db="EMBL/GenBank/DDBJ databases">
        <authorList>
            <person name="Messyasz A."/>
            <person name="Mannisto M.K."/>
            <person name="Kerkhof L.J."/>
            <person name="Haggblom M."/>
        </authorList>
    </citation>
    <scope>NUCLEOTIDE SEQUENCE</scope>
    <source>
        <strain evidence="3">X5P6</strain>
    </source>
</reference>
<dbReference type="AlphaFoldDB" id="A0AAU7ZPY6"/>
<accession>A0AAU7ZPY6</accession>
<dbReference type="InterPro" id="IPR043736">
    <property type="entry name" value="DUF5681"/>
</dbReference>
<dbReference type="EMBL" id="CP132942">
    <property type="protein sequence ID" value="XCB32998.1"/>
    <property type="molecule type" value="Genomic_DNA"/>
</dbReference>
<reference evidence="3" key="2">
    <citation type="journal article" date="2024" name="Environ. Microbiol.">
        <title>Genome analysis and description of Tunturibacter gen. nov. expands the diversity of Terriglobia in tundra soils.</title>
        <authorList>
            <person name="Messyasz A."/>
            <person name="Mannisto M.K."/>
            <person name="Kerkhof L.J."/>
            <person name="Haggblom M.M."/>
        </authorList>
    </citation>
    <scope>NUCLEOTIDE SEQUENCE</scope>
    <source>
        <strain evidence="3">X5P6</strain>
    </source>
</reference>
<dbReference type="KEGG" id="tpsc:RBB77_21660"/>
<protein>
    <submittedName>
        <fullName evidence="3">DUF5681 domain-containing protein</fullName>
    </submittedName>
</protein>